<name>A0A8S4PRE4_OWEFU</name>
<keyword evidence="2" id="KW-1185">Reference proteome</keyword>
<reference evidence="1" key="1">
    <citation type="submission" date="2022-03" db="EMBL/GenBank/DDBJ databases">
        <authorList>
            <person name="Martin C."/>
        </authorList>
    </citation>
    <scope>NUCLEOTIDE SEQUENCE</scope>
</reference>
<accession>A0A8S4PRE4</accession>
<sequence length="109" mass="12636">MQYSSLFLIFFVDELTQNACLNQGKKLKVCYEHDIILRNHKDEQRRAKLYRDPKAQIKCGAFYMVDSSADKCIKRESSSNCEVETLTAYAECEVVLFTTIINPLLELMD</sequence>
<dbReference type="EMBL" id="CAIIXF020000010">
    <property type="protein sequence ID" value="CAH1795846.1"/>
    <property type="molecule type" value="Genomic_DNA"/>
</dbReference>
<proteinExistence type="predicted"/>
<comment type="caution">
    <text evidence="1">The sequence shown here is derived from an EMBL/GenBank/DDBJ whole genome shotgun (WGS) entry which is preliminary data.</text>
</comment>
<organism evidence="1 2">
    <name type="scientific">Owenia fusiformis</name>
    <name type="common">Polychaete worm</name>
    <dbReference type="NCBI Taxonomy" id="6347"/>
    <lineage>
        <taxon>Eukaryota</taxon>
        <taxon>Metazoa</taxon>
        <taxon>Spiralia</taxon>
        <taxon>Lophotrochozoa</taxon>
        <taxon>Annelida</taxon>
        <taxon>Polychaeta</taxon>
        <taxon>Sedentaria</taxon>
        <taxon>Canalipalpata</taxon>
        <taxon>Sabellida</taxon>
        <taxon>Oweniida</taxon>
        <taxon>Oweniidae</taxon>
        <taxon>Owenia</taxon>
    </lineage>
</organism>
<protein>
    <submittedName>
        <fullName evidence="1">Uncharacterized protein</fullName>
    </submittedName>
</protein>
<dbReference type="Proteomes" id="UP000749559">
    <property type="component" value="Unassembled WGS sequence"/>
</dbReference>
<evidence type="ECO:0000313" key="1">
    <source>
        <dbReference type="EMBL" id="CAH1795846.1"/>
    </source>
</evidence>
<dbReference type="AlphaFoldDB" id="A0A8S4PRE4"/>
<gene>
    <name evidence="1" type="ORF">OFUS_LOCUS20325</name>
</gene>
<evidence type="ECO:0000313" key="2">
    <source>
        <dbReference type="Proteomes" id="UP000749559"/>
    </source>
</evidence>